<sequence length="89" mass="10128">MQVLRFEPASTGLATTLVHSGRNGEYFLMQRRGQEKSKEEACEMLKVLDNELKDKKFLVGDKFGFVDMTAMALWLGVFQEVVLSQVQNL</sequence>
<dbReference type="Gramene" id="PHT72312">
    <property type="protein sequence ID" value="PHT72312"/>
    <property type="gene ID" value="T459_23097"/>
</dbReference>
<comment type="caution">
    <text evidence="2">The sequence shown here is derived from an EMBL/GenBank/DDBJ whole genome shotgun (WGS) entry which is preliminary data.</text>
</comment>
<evidence type="ECO:0000259" key="1">
    <source>
        <dbReference type="Pfam" id="PF00043"/>
    </source>
</evidence>
<dbReference type="InterPro" id="IPR004046">
    <property type="entry name" value="GST_C"/>
</dbReference>
<reference evidence="2 3" key="1">
    <citation type="journal article" date="2014" name="Nat. Genet.">
        <title>Genome sequence of the hot pepper provides insights into the evolution of pungency in Capsicum species.</title>
        <authorList>
            <person name="Kim S."/>
            <person name="Park M."/>
            <person name="Yeom S.I."/>
            <person name="Kim Y.M."/>
            <person name="Lee J.M."/>
            <person name="Lee H.A."/>
            <person name="Seo E."/>
            <person name="Choi J."/>
            <person name="Cheong K."/>
            <person name="Kim K.T."/>
            <person name="Jung K."/>
            <person name="Lee G.W."/>
            <person name="Oh S.K."/>
            <person name="Bae C."/>
            <person name="Kim S.B."/>
            <person name="Lee H.Y."/>
            <person name="Kim S.Y."/>
            <person name="Kim M.S."/>
            <person name="Kang B.C."/>
            <person name="Jo Y.D."/>
            <person name="Yang H.B."/>
            <person name="Jeong H.J."/>
            <person name="Kang W.H."/>
            <person name="Kwon J.K."/>
            <person name="Shin C."/>
            <person name="Lim J.Y."/>
            <person name="Park J.H."/>
            <person name="Huh J.H."/>
            <person name="Kim J.S."/>
            <person name="Kim B.D."/>
            <person name="Cohen O."/>
            <person name="Paran I."/>
            <person name="Suh M.C."/>
            <person name="Lee S.B."/>
            <person name="Kim Y.K."/>
            <person name="Shin Y."/>
            <person name="Noh S.J."/>
            <person name="Park J."/>
            <person name="Seo Y.S."/>
            <person name="Kwon S.Y."/>
            <person name="Kim H.A."/>
            <person name="Park J.M."/>
            <person name="Kim H.J."/>
            <person name="Choi S.B."/>
            <person name="Bosland P.W."/>
            <person name="Reeves G."/>
            <person name="Jo S.H."/>
            <person name="Lee B.W."/>
            <person name="Cho H.T."/>
            <person name="Choi H.S."/>
            <person name="Lee M.S."/>
            <person name="Yu Y."/>
            <person name="Do Choi Y."/>
            <person name="Park B.S."/>
            <person name="van Deynze A."/>
            <person name="Ashrafi H."/>
            <person name="Hill T."/>
            <person name="Kim W.T."/>
            <person name="Pai H.S."/>
            <person name="Ahn H.K."/>
            <person name="Yeam I."/>
            <person name="Giovannoni J.J."/>
            <person name="Rose J.K."/>
            <person name="Sorensen I."/>
            <person name="Lee S.J."/>
            <person name="Kim R.W."/>
            <person name="Choi I.Y."/>
            <person name="Choi B.S."/>
            <person name="Lim J.S."/>
            <person name="Lee Y.H."/>
            <person name="Choi D."/>
        </authorList>
    </citation>
    <scope>NUCLEOTIDE SEQUENCE [LARGE SCALE GENOMIC DNA]</scope>
    <source>
        <strain evidence="3">cv. CM334</strain>
    </source>
</reference>
<dbReference type="Pfam" id="PF00043">
    <property type="entry name" value="GST_C"/>
    <property type="match status" value="1"/>
</dbReference>
<reference evidence="2 3" key="2">
    <citation type="journal article" date="2017" name="Genome Biol.">
        <title>New reference genome sequences of hot pepper reveal the massive evolution of plant disease-resistance genes by retroduplication.</title>
        <authorList>
            <person name="Kim S."/>
            <person name="Park J."/>
            <person name="Yeom S.I."/>
            <person name="Kim Y.M."/>
            <person name="Seo E."/>
            <person name="Kim K.T."/>
            <person name="Kim M.S."/>
            <person name="Lee J.M."/>
            <person name="Cheong K."/>
            <person name="Shin H.S."/>
            <person name="Kim S.B."/>
            <person name="Han K."/>
            <person name="Lee J."/>
            <person name="Park M."/>
            <person name="Lee H.A."/>
            <person name="Lee H.Y."/>
            <person name="Lee Y."/>
            <person name="Oh S."/>
            <person name="Lee J.H."/>
            <person name="Choi E."/>
            <person name="Choi E."/>
            <person name="Lee S.E."/>
            <person name="Jeon J."/>
            <person name="Kim H."/>
            <person name="Choi G."/>
            <person name="Song H."/>
            <person name="Lee J."/>
            <person name="Lee S.C."/>
            <person name="Kwon J.K."/>
            <person name="Lee H.Y."/>
            <person name="Koo N."/>
            <person name="Hong Y."/>
            <person name="Kim R.W."/>
            <person name="Kang W.H."/>
            <person name="Huh J.H."/>
            <person name="Kang B.C."/>
            <person name="Yang T.J."/>
            <person name="Lee Y.H."/>
            <person name="Bennetzen J.L."/>
            <person name="Choi D."/>
        </authorList>
    </citation>
    <scope>NUCLEOTIDE SEQUENCE [LARGE SCALE GENOMIC DNA]</scope>
    <source>
        <strain evidence="3">cv. CM334</strain>
    </source>
</reference>
<organism evidence="2 3">
    <name type="scientific">Capsicum annuum</name>
    <name type="common">Capsicum pepper</name>
    <dbReference type="NCBI Taxonomy" id="4072"/>
    <lineage>
        <taxon>Eukaryota</taxon>
        <taxon>Viridiplantae</taxon>
        <taxon>Streptophyta</taxon>
        <taxon>Embryophyta</taxon>
        <taxon>Tracheophyta</taxon>
        <taxon>Spermatophyta</taxon>
        <taxon>Magnoliopsida</taxon>
        <taxon>eudicotyledons</taxon>
        <taxon>Gunneridae</taxon>
        <taxon>Pentapetalae</taxon>
        <taxon>asterids</taxon>
        <taxon>lamiids</taxon>
        <taxon>Solanales</taxon>
        <taxon>Solanaceae</taxon>
        <taxon>Solanoideae</taxon>
        <taxon>Capsiceae</taxon>
        <taxon>Capsicum</taxon>
    </lineage>
</organism>
<accession>A0A2G2YRD8</accession>
<dbReference type="GO" id="GO:0006749">
    <property type="term" value="P:glutathione metabolic process"/>
    <property type="evidence" value="ECO:0000318"/>
    <property type="project" value="GO_Central"/>
</dbReference>
<dbReference type="AlphaFoldDB" id="A0A2G2YRD8"/>
<evidence type="ECO:0000313" key="2">
    <source>
        <dbReference type="EMBL" id="PHT72312.1"/>
    </source>
</evidence>
<dbReference type="InterPro" id="IPR036282">
    <property type="entry name" value="Glutathione-S-Trfase_C_sf"/>
</dbReference>
<evidence type="ECO:0000313" key="3">
    <source>
        <dbReference type="Proteomes" id="UP000222542"/>
    </source>
</evidence>
<protein>
    <recommendedName>
        <fullName evidence="1">Glutathione S-transferase C-terminal domain-containing protein</fullName>
    </recommendedName>
</protein>
<dbReference type="GO" id="GO:0005737">
    <property type="term" value="C:cytoplasm"/>
    <property type="evidence" value="ECO:0000318"/>
    <property type="project" value="GO_Central"/>
</dbReference>
<name>A0A2G2YRD8_CAPAN</name>
<dbReference type="GO" id="GO:0004364">
    <property type="term" value="F:glutathione transferase activity"/>
    <property type="evidence" value="ECO:0000318"/>
    <property type="project" value="GO_Central"/>
</dbReference>
<proteinExistence type="predicted"/>
<dbReference type="Proteomes" id="UP000222542">
    <property type="component" value="Unassembled WGS sequence"/>
</dbReference>
<dbReference type="SUPFAM" id="SSF47616">
    <property type="entry name" value="GST C-terminal domain-like"/>
    <property type="match status" value="1"/>
</dbReference>
<dbReference type="EMBL" id="AYRZ02000009">
    <property type="protein sequence ID" value="PHT72312.1"/>
    <property type="molecule type" value="Genomic_DNA"/>
</dbReference>
<feature type="domain" description="Glutathione S-transferase C-terminal" evidence="1">
    <location>
        <begin position="34"/>
        <end position="78"/>
    </location>
</feature>
<dbReference type="Gene3D" id="1.20.1050.10">
    <property type="match status" value="1"/>
</dbReference>
<gene>
    <name evidence="2" type="ORF">T459_23097</name>
</gene>
<keyword evidence="3" id="KW-1185">Reference proteome</keyword>